<dbReference type="Proteomes" id="UP000814128">
    <property type="component" value="Unassembled WGS sequence"/>
</dbReference>
<comment type="caution">
    <text evidence="1">The sequence shown here is derived from an EMBL/GenBank/DDBJ whole genome shotgun (WGS) entry which is preliminary data.</text>
</comment>
<keyword evidence="2" id="KW-1185">Reference proteome</keyword>
<evidence type="ECO:0000313" key="1">
    <source>
        <dbReference type="EMBL" id="KAI0037146.1"/>
    </source>
</evidence>
<gene>
    <name evidence="1" type="ORF">K488DRAFT_39669</name>
</gene>
<organism evidence="1 2">
    <name type="scientific">Vararia minispora EC-137</name>
    <dbReference type="NCBI Taxonomy" id="1314806"/>
    <lineage>
        <taxon>Eukaryota</taxon>
        <taxon>Fungi</taxon>
        <taxon>Dikarya</taxon>
        <taxon>Basidiomycota</taxon>
        <taxon>Agaricomycotina</taxon>
        <taxon>Agaricomycetes</taxon>
        <taxon>Russulales</taxon>
        <taxon>Lachnocladiaceae</taxon>
        <taxon>Vararia</taxon>
    </lineage>
</organism>
<reference evidence="1" key="1">
    <citation type="submission" date="2021-02" db="EMBL/GenBank/DDBJ databases">
        <authorList>
            <consortium name="DOE Joint Genome Institute"/>
            <person name="Ahrendt S."/>
            <person name="Looney B.P."/>
            <person name="Miyauchi S."/>
            <person name="Morin E."/>
            <person name="Drula E."/>
            <person name="Courty P.E."/>
            <person name="Chicoki N."/>
            <person name="Fauchery L."/>
            <person name="Kohler A."/>
            <person name="Kuo A."/>
            <person name="Labutti K."/>
            <person name="Pangilinan J."/>
            <person name="Lipzen A."/>
            <person name="Riley R."/>
            <person name="Andreopoulos W."/>
            <person name="He G."/>
            <person name="Johnson J."/>
            <person name="Barry K.W."/>
            <person name="Grigoriev I.V."/>
            <person name="Nagy L."/>
            <person name="Hibbett D."/>
            <person name="Henrissat B."/>
            <person name="Matheny P.B."/>
            <person name="Labbe J."/>
            <person name="Martin F."/>
        </authorList>
    </citation>
    <scope>NUCLEOTIDE SEQUENCE</scope>
    <source>
        <strain evidence="1">EC-137</strain>
    </source>
</reference>
<protein>
    <submittedName>
        <fullName evidence="1">RNA dependent RNA polymerase-domain-containing protein</fullName>
    </submittedName>
</protein>
<dbReference type="EMBL" id="MU273465">
    <property type="protein sequence ID" value="KAI0037146.1"/>
    <property type="molecule type" value="Genomic_DNA"/>
</dbReference>
<proteinExistence type="predicted"/>
<evidence type="ECO:0000313" key="2">
    <source>
        <dbReference type="Proteomes" id="UP000814128"/>
    </source>
</evidence>
<reference evidence="1" key="2">
    <citation type="journal article" date="2022" name="New Phytol.">
        <title>Evolutionary transition to the ectomycorrhizal habit in the genomes of a hyperdiverse lineage of mushroom-forming fungi.</title>
        <authorList>
            <person name="Looney B."/>
            <person name="Miyauchi S."/>
            <person name="Morin E."/>
            <person name="Drula E."/>
            <person name="Courty P.E."/>
            <person name="Kohler A."/>
            <person name="Kuo A."/>
            <person name="LaButti K."/>
            <person name="Pangilinan J."/>
            <person name="Lipzen A."/>
            <person name="Riley R."/>
            <person name="Andreopoulos W."/>
            <person name="He G."/>
            <person name="Johnson J."/>
            <person name="Nolan M."/>
            <person name="Tritt A."/>
            <person name="Barry K.W."/>
            <person name="Grigoriev I.V."/>
            <person name="Nagy L.G."/>
            <person name="Hibbett D."/>
            <person name="Henrissat B."/>
            <person name="Matheny P.B."/>
            <person name="Labbe J."/>
            <person name="Martin F.M."/>
        </authorList>
    </citation>
    <scope>NUCLEOTIDE SEQUENCE</scope>
    <source>
        <strain evidence="1">EC-137</strain>
    </source>
</reference>
<accession>A0ACB8R0J3</accession>
<name>A0ACB8R0J3_9AGAM</name>
<sequence>WKELDREAAVLKVSDYGCIGTSANHSAAIVPIGWYGGQVQFSAKLSCGTSGLRLELNQPEIGASSRFTRRFGSDFILRVRLLRDCFLGPNLGLVLNFLHQPIIIFGRVYRFFYANKEHVVFYIATNETTAADDPDHFRLPSFLGFLEWFNPMQENSKQTLAKYIARFALGLSNSIPGIKLGAGQIQDAEEISDGHGKVPTEMEMTDGCGLINLEGLQELYHLGYWDKMPTAIQCRVKGGKGLLLLNPKCKNITQPLIHLRPSQIKIKYPAGHSSTDPSFNIIDVLRAAHMKTSIRLSREMIINLAENGVPSHIFQQLIQQQLEELVNNLLAWDKASDDIISRTMVQLWAAVEKIGNVCAACAARESPGTARVRGLRSYDKDNEENEEDEEDIMDAGVRKEHSAAWFPDEISGCPSSLEETVMIFIEGGFTPQANGIMAEKLEVVIKKAIRSLNLRYRLIIPMSCSAFCVPDPLGILEENEIHVKSSSSTMLTVDGRKTDKVSGDVLVSRNPCKIPTDIRKVKAVYKAELDEYNDVIIFSTKGKRSLASMLGGGDYDGDKVDVIWQPELVQPFQNAPIHFASLPADFETKNFLKENETVEEFLLRVPKSLSPDLQIYELQKKLSKPLHDLPIGQYSNAHMNSIYTNGYSHPESVRLGHMFVTVLDGAKTGIQVRPEVQKKDFAKYKVNSMPYFMERVSLREKAKDRSTIMYVQRDTQKLGPFILDDLDTILREEQDKHLSRIQECFNRLKPHYADKDLLAPREEARTRARARDEEEDRRDAEMIMEGWKPKDQAAARRPGDPRPGGMLDEYTQMDRHVRQIYQEHKRKIGAFNPTKDDGHQFTGLAIQTRQDILRSISRDFDSFPPHEGKGFNFKFFSYREAIRVRASLAYWWSWDQSHGPARFPFDVAMRELCDIKAKARPGWRVVNEELHDAMRIRRIW</sequence>
<feature type="non-terminal residue" evidence="1">
    <location>
        <position position="1"/>
    </location>
</feature>